<gene>
    <name evidence="2" type="ORF">GQF42_21265</name>
</gene>
<dbReference type="InterPro" id="IPR010982">
    <property type="entry name" value="Lambda_DNA-bd_dom_sf"/>
</dbReference>
<dbReference type="PROSITE" id="PS50943">
    <property type="entry name" value="HTH_CROC1"/>
    <property type="match status" value="1"/>
</dbReference>
<sequence>MSNDGAPQPPQTEHDDELALRALAELRNRLEVSRSTLGLSRVQLAARASLGRTTVSQALSSSAPPPSADTVVALARALRLDVNELLRLRRTAVEGVS</sequence>
<reference evidence="2 3" key="1">
    <citation type="submission" date="2019-12" db="EMBL/GenBank/DDBJ databases">
        <title>Streptomyces sp. strain T44 isolated from rhizosphere soil of Broussonetia papyrifera.</title>
        <authorList>
            <person name="Mo P."/>
        </authorList>
    </citation>
    <scope>NUCLEOTIDE SEQUENCE [LARGE SCALE GENOMIC DNA]</scope>
    <source>
        <strain evidence="2 3">T44</strain>
    </source>
</reference>
<dbReference type="EMBL" id="CP047020">
    <property type="protein sequence ID" value="QHA09728.1"/>
    <property type="molecule type" value="Genomic_DNA"/>
</dbReference>
<dbReference type="Proteomes" id="UP000436138">
    <property type="component" value="Chromosome"/>
</dbReference>
<dbReference type="CDD" id="cd00093">
    <property type="entry name" value="HTH_XRE"/>
    <property type="match status" value="1"/>
</dbReference>
<evidence type="ECO:0000313" key="2">
    <source>
        <dbReference type="EMBL" id="QHA09728.1"/>
    </source>
</evidence>
<accession>A0A6I6N8W8</accession>
<keyword evidence="3" id="KW-1185">Reference proteome</keyword>
<dbReference type="SUPFAM" id="SSF47413">
    <property type="entry name" value="lambda repressor-like DNA-binding domains"/>
    <property type="match status" value="1"/>
</dbReference>
<name>A0A6I6N8W8_9ACTN</name>
<feature type="domain" description="HTH cro/C1-type" evidence="1">
    <location>
        <begin position="30"/>
        <end position="85"/>
    </location>
</feature>
<dbReference type="Pfam" id="PF13560">
    <property type="entry name" value="HTH_31"/>
    <property type="match status" value="1"/>
</dbReference>
<dbReference type="Gene3D" id="1.10.260.40">
    <property type="entry name" value="lambda repressor-like DNA-binding domains"/>
    <property type="match status" value="1"/>
</dbReference>
<proteinExistence type="predicted"/>
<dbReference type="AlphaFoldDB" id="A0A6I6N8W8"/>
<dbReference type="InterPro" id="IPR001387">
    <property type="entry name" value="Cro/C1-type_HTH"/>
</dbReference>
<dbReference type="KEGG" id="sbro:GQF42_21265"/>
<evidence type="ECO:0000259" key="1">
    <source>
        <dbReference type="PROSITE" id="PS50943"/>
    </source>
</evidence>
<dbReference type="SMART" id="SM00530">
    <property type="entry name" value="HTH_XRE"/>
    <property type="match status" value="1"/>
</dbReference>
<dbReference type="GO" id="GO:0003677">
    <property type="term" value="F:DNA binding"/>
    <property type="evidence" value="ECO:0007669"/>
    <property type="project" value="InterPro"/>
</dbReference>
<evidence type="ECO:0000313" key="3">
    <source>
        <dbReference type="Proteomes" id="UP000436138"/>
    </source>
</evidence>
<protein>
    <submittedName>
        <fullName evidence="2">Helix-turn-helix domain-containing protein</fullName>
    </submittedName>
</protein>
<organism evidence="2 3">
    <name type="scientific">Streptomyces broussonetiae</name>
    <dbReference type="NCBI Taxonomy" id="2686304"/>
    <lineage>
        <taxon>Bacteria</taxon>
        <taxon>Bacillati</taxon>
        <taxon>Actinomycetota</taxon>
        <taxon>Actinomycetes</taxon>
        <taxon>Kitasatosporales</taxon>
        <taxon>Streptomycetaceae</taxon>
        <taxon>Streptomyces</taxon>
    </lineage>
</organism>